<dbReference type="SUPFAM" id="SSF52317">
    <property type="entry name" value="Class I glutamine amidotransferase-like"/>
    <property type="match status" value="1"/>
</dbReference>
<protein>
    <recommendedName>
        <fullName evidence="4">DUF4350 domain-containing protein</fullName>
    </recommendedName>
</protein>
<reference evidence="2 3" key="1">
    <citation type="submission" date="2019-07" db="EMBL/GenBank/DDBJ databases">
        <title>Draft genome for Aliikangiella sp. M105.</title>
        <authorList>
            <person name="Wang G."/>
        </authorList>
    </citation>
    <scope>NUCLEOTIDE SEQUENCE [LARGE SCALE GENOMIC DNA]</scope>
    <source>
        <strain evidence="2 3">M105</strain>
    </source>
</reference>
<keyword evidence="3" id="KW-1185">Reference proteome</keyword>
<dbReference type="OrthoDB" id="6397329at2"/>
<accession>A0A545U8M3</accession>
<dbReference type="InterPro" id="IPR029062">
    <property type="entry name" value="Class_I_gatase-like"/>
</dbReference>
<organism evidence="2 3">
    <name type="scientific">Aliikangiella coralliicola</name>
    <dbReference type="NCBI Taxonomy" id="2592383"/>
    <lineage>
        <taxon>Bacteria</taxon>
        <taxon>Pseudomonadati</taxon>
        <taxon>Pseudomonadota</taxon>
        <taxon>Gammaproteobacteria</taxon>
        <taxon>Oceanospirillales</taxon>
        <taxon>Pleioneaceae</taxon>
        <taxon>Aliikangiella</taxon>
    </lineage>
</organism>
<name>A0A545U8M3_9GAMM</name>
<evidence type="ECO:0008006" key="4">
    <source>
        <dbReference type="Google" id="ProtNLM"/>
    </source>
</evidence>
<comment type="caution">
    <text evidence="2">The sequence shown here is derived from an EMBL/GenBank/DDBJ whole genome shotgun (WGS) entry which is preliminary data.</text>
</comment>
<feature type="signal peptide" evidence="1">
    <location>
        <begin position="1"/>
        <end position="17"/>
    </location>
</feature>
<gene>
    <name evidence="2" type="ORF">FLL46_18000</name>
</gene>
<dbReference type="Proteomes" id="UP000315439">
    <property type="component" value="Unassembled WGS sequence"/>
</dbReference>
<dbReference type="Gene3D" id="3.40.50.880">
    <property type="match status" value="1"/>
</dbReference>
<keyword evidence="1" id="KW-0732">Signal</keyword>
<evidence type="ECO:0000313" key="2">
    <source>
        <dbReference type="EMBL" id="TQV85819.1"/>
    </source>
</evidence>
<evidence type="ECO:0000313" key="3">
    <source>
        <dbReference type="Proteomes" id="UP000315439"/>
    </source>
</evidence>
<proteinExistence type="predicted"/>
<dbReference type="EMBL" id="VIKS01000011">
    <property type="protein sequence ID" value="TQV85819.1"/>
    <property type="molecule type" value="Genomic_DNA"/>
</dbReference>
<dbReference type="AlphaFoldDB" id="A0A545U8M3"/>
<dbReference type="RefSeq" id="WP_142932738.1">
    <property type="nucleotide sequence ID" value="NZ_ML660167.1"/>
</dbReference>
<sequence>MRWLVIVIFTFSLPVVAKKMVTDAIVDIDFNHQFTPLNHKHRTKILIDRFHQTIYKTKNEDHGAHAMLDIAKRDGFSYRYTDVAITKNTLDTDILIIHGLPNLEVEVAENTTFWKSPISSSELEAIVRWVANGGGLFLTLSHFPGGSGARPLLEAFNVKFRDGYLYSKEFPSFTSPDERCSHFFGMSEGNKILKKSHGIFAMGETVNKVDFHCGAAVFREPDDVILAFPKGSANYDANDRLVEQSDHYAGMIGFQYGKGKVVVATDQGMFRNFIFTFDEKEKVYVTITSPNNDNANLFVNLLRWLSPKINDSRTLVE</sequence>
<evidence type="ECO:0000256" key="1">
    <source>
        <dbReference type="SAM" id="SignalP"/>
    </source>
</evidence>
<feature type="chain" id="PRO_5021713168" description="DUF4350 domain-containing protein" evidence="1">
    <location>
        <begin position="18"/>
        <end position="317"/>
    </location>
</feature>